<dbReference type="EMBL" id="CADEBC010000479">
    <property type="protein sequence ID" value="CAB3233141.1"/>
    <property type="molecule type" value="Genomic_DNA"/>
</dbReference>
<feature type="chain" id="PRO_5035785772" evidence="1">
    <location>
        <begin position="19"/>
        <end position="106"/>
    </location>
</feature>
<keyword evidence="1" id="KW-0732">Signal</keyword>
<proteinExistence type="predicted"/>
<keyword evidence="3" id="KW-1185">Reference proteome</keyword>
<name>A0A8S0ZN66_ARCPL</name>
<evidence type="ECO:0000256" key="1">
    <source>
        <dbReference type="SAM" id="SignalP"/>
    </source>
</evidence>
<evidence type="ECO:0000313" key="3">
    <source>
        <dbReference type="Proteomes" id="UP000494106"/>
    </source>
</evidence>
<dbReference type="Proteomes" id="UP000494106">
    <property type="component" value="Unassembled WGS sequence"/>
</dbReference>
<dbReference type="OrthoDB" id="7401140at2759"/>
<organism evidence="2 3">
    <name type="scientific">Arctia plantaginis</name>
    <name type="common">Wood tiger moth</name>
    <name type="synonym">Phalaena plantaginis</name>
    <dbReference type="NCBI Taxonomy" id="874455"/>
    <lineage>
        <taxon>Eukaryota</taxon>
        <taxon>Metazoa</taxon>
        <taxon>Ecdysozoa</taxon>
        <taxon>Arthropoda</taxon>
        <taxon>Hexapoda</taxon>
        <taxon>Insecta</taxon>
        <taxon>Pterygota</taxon>
        <taxon>Neoptera</taxon>
        <taxon>Endopterygota</taxon>
        <taxon>Lepidoptera</taxon>
        <taxon>Glossata</taxon>
        <taxon>Ditrysia</taxon>
        <taxon>Noctuoidea</taxon>
        <taxon>Erebidae</taxon>
        <taxon>Arctiinae</taxon>
        <taxon>Arctia</taxon>
    </lineage>
</organism>
<feature type="signal peptide" evidence="1">
    <location>
        <begin position="1"/>
        <end position="18"/>
    </location>
</feature>
<evidence type="ECO:0000313" key="2">
    <source>
        <dbReference type="EMBL" id="CAB3233141.1"/>
    </source>
</evidence>
<sequence>MILLWILYFFAFVTHLSARSQSPEDHSRGCKKINGLCVKECEEGTYNYTPGCGPITPEATCNNPYPVPQNVKKCDYSECYCDPPTVRDRRSGKCMTREKCPLPLLA</sequence>
<gene>
    <name evidence="2" type="ORF">APLA_LOCUS5073</name>
</gene>
<reference evidence="2 3" key="1">
    <citation type="submission" date="2020-04" db="EMBL/GenBank/DDBJ databases">
        <authorList>
            <person name="Wallbank WR R."/>
            <person name="Pardo Diaz C."/>
            <person name="Kozak K."/>
            <person name="Martin S."/>
            <person name="Jiggins C."/>
            <person name="Moest M."/>
            <person name="Warren A I."/>
            <person name="Byers J.R.P. K."/>
            <person name="Montejo-Kovacevich G."/>
            <person name="Yen C E."/>
        </authorList>
    </citation>
    <scope>NUCLEOTIDE SEQUENCE [LARGE SCALE GENOMIC DNA]</scope>
</reference>
<protein>
    <submittedName>
        <fullName evidence="2">Uncharacterized protein</fullName>
    </submittedName>
</protein>
<dbReference type="AlphaFoldDB" id="A0A8S0ZN66"/>
<comment type="caution">
    <text evidence="2">The sequence shown here is derived from an EMBL/GenBank/DDBJ whole genome shotgun (WGS) entry which is preliminary data.</text>
</comment>
<accession>A0A8S0ZN66</accession>